<dbReference type="OrthoDB" id="114248at2"/>
<keyword evidence="2 5" id="KW-0456">Lyase</keyword>
<feature type="binding site" evidence="5">
    <location>
        <position position="171"/>
    </location>
    <ligand>
        <name>adenosylcob(III)alamin</name>
        <dbReference type="ChEBI" id="CHEBI:18408"/>
    </ligand>
</feature>
<evidence type="ECO:0000256" key="5">
    <source>
        <dbReference type="HAMAP-Rule" id="MF_00601"/>
    </source>
</evidence>
<comment type="subunit">
    <text evidence="5">The basic unit is a heterodimer which dimerizes to form tetramers. The heterotetramers trimerize; 6 large subunits form a core ring with 6 small subunits projecting outwards.</text>
</comment>
<dbReference type="InterPro" id="IPR042255">
    <property type="entry name" value="EutC_N"/>
</dbReference>
<dbReference type="InterPro" id="IPR042251">
    <property type="entry name" value="EutC_C"/>
</dbReference>
<reference evidence="6" key="1">
    <citation type="submission" date="2021-02" db="EMBL/GenBank/DDBJ databases">
        <title>Strain Y2R2, a novel species of the genus Halomonas.</title>
        <authorList>
            <person name="Huang H."/>
        </authorList>
    </citation>
    <scope>NUCLEOTIDE SEQUENCE</scope>
    <source>
        <strain evidence="6">Y2R2</strain>
    </source>
</reference>
<dbReference type="KEGG" id="hbh:E4T21_18130"/>
<keyword evidence="1 5" id="KW-0846">Cobalamin</keyword>
<evidence type="ECO:0000256" key="4">
    <source>
        <dbReference type="ARBA" id="ARBA00024446"/>
    </source>
</evidence>
<keyword evidence="3 5" id="KW-0170">Cobalt</keyword>
<dbReference type="EMBL" id="CP038437">
    <property type="protein sequence ID" value="QEM83252.1"/>
    <property type="molecule type" value="Genomic_DNA"/>
</dbReference>
<dbReference type="PIRSF" id="PIRSF018982">
    <property type="entry name" value="EutC"/>
    <property type="match status" value="1"/>
</dbReference>
<dbReference type="GO" id="GO:0031419">
    <property type="term" value="F:cobalamin binding"/>
    <property type="evidence" value="ECO:0007669"/>
    <property type="project" value="UniProtKB-UniRule"/>
</dbReference>
<dbReference type="Gene3D" id="1.10.30.40">
    <property type="entry name" value="Ethanolamine ammonia-lyase light chain (EutC), N-terminal domain"/>
    <property type="match status" value="1"/>
</dbReference>
<dbReference type="PANTHER" id="PTHR39330">
    <property type="entry name" value="ETHANOLAMINE AMMONIA-LYASE LIGHT CHAIN"/>
    <property type="match status" value="1"/>
</dbReference>
<comment type="similarity">
    <text evidence="5">Belongs to the EutC family.</text>
</comment>
<dbReference type="InterPro" id="IPR009246">
    <property type="entry name" value="EutC"/>
</dbReference>
<dbReference type="HAMAP" id="MF_00601">
    <property type="entry name" value="EutC"/>
    <property type="match status" value="1"/>
</dbReference>
<accession>A0A5C1NHT6</accession>
<comment type="function">
    <text evidence="5">Catalyzes the deamination of various vicinal amino-alcohols to oxo compounds. Allows this organism to utilize ethanolamine as the sole source of nitrogen and carbon in the presence of external vitamin B12.</text>
</comment>
<dbReference type="GO" id="GO:0006520">
    <property type="term" value="P:amino acid metabolic process"/>
    <property type="evidence" value="ECO:0007669"/>
    <property type="project" value="InterPro"/>
</dbReference>
<dbReference type="Pfam" id="PF05985">
    <property type="entry name" value="EutC"/>
    <property type="match status" value="1"/>
</dbReference>
<gene>
    <name evidence="5 6" type="primary">eutC</name>
    <name evidence="6" type="ORF">E4T21_18130</name>
</gene>
<dbReference type="GO" id="GO:0046336">
    <property type="term" value="P:ethanolamine catabolic process"/>
    <property type="evidence" value="ECO:0007669"/>
    <property type="project" value="UniProtKB-UniRule"/>
</dbReference>
<dbReference type="PANTHER" id="PTHR39330:SF1">
    <property type="entry name" value="ETHANOLAMINE AMMONIA-LYASE SMALL SUBUNIT"/>
    <property type="match status" value="1"/>
</dbReference>
<dbReference type="UniPathway" id="UPA00560"/>
<dbReference type="GO" id="GO:0009350">
    <property type="term" value="C:ethanolamine ammonia-lyase complex"/>
    <property type="evidence" value="ECO:0007669"/>
    <property type="project" value="UniProtKB-UniRule"/>
</dbReference>
<keyword evidence="4 5" id="KW-1283">Bacterial microcompartment</keyword>
<protein>
    <recommendedName>
        <fullName evidence="5">Ethanolamine ammonia-lyase small subunit</fullName>
        <shortName evidence="5">EAL small subunit</shortName>
        <ecNumber evidence="5">4.3.1.7</ecNumber>
    </recommendedName>
</protein>
<organism evidence="6 7">
    <name type="scientific">Halomonas binhaiensis</name>
    <dbReference type="NCBI Taxonomy" id="2562282"/>
    <lineage>
        <taxon>Bacteria</taxon>
        <taxon>Pseudomonadati</taxon>
        <taxon>Pseudomonadota</taxon>
        <taxon>Gammaproteobacteria</taxon>
        <taxon>Oceanospirillales</taxon>
        <taxon>Halomonadaceae</taxon>
        <taxon>Halomonas</taxon>
    </lineage>
</organism>
<evidence type="ECO:0000313" key="7">
    <source>
        <dbReference type="Proteomes" id="UP000324285"/>
    </source>
</evidence>
<dbReference type="Proteomes" id="UP000324285">
    <property type="component" value="Chromosome"/>
</dbReference>
<comment type="cofactor">
    <cofactor evidence="5">
        <name>adenosylcob(III)alamin</name>
        <dbReference type="ChEBI" id="CHEBI:18408"/>
    </cofactor>
    <text evidence="5">Binds between the large and small subunits.</text>
</comment>
<proteinExistence type="inferred from homology"/>
<dbReference type="Gene3D" id="3.40.50.11240">
    <property type="entry name" value="Ethanolamine ammonia-lyase light chain (EutC)"/>
    <property type="match status" value="1"/>
</dbReference>
<keyword evidence="7" id="KW-1185">Reference proteome</keyword>
<evidence type="ECO:0000313" key="6">
    <source>
        <dbReference type="EMBL" id="QEM83252.1"/>
    </source>
</evidence>
<evidence type="ECO:0000256" key="2">
    <source>
        <dbReference type="ARBA" id="ARBA00023239"/>
    </source>
</evidence>
<evidence type="ECO:0000256" key="1">
    <source>
        <dbReference type="ARBA" id="ARBA00022628"/>
    </source>
</evidence>
<comment type="catalytic activity">
    <reaction evidence="5">
        <text>ethanolamine = acetaldehyde + NH4(+)</text>
        <dbReference type="Rhea" id="RHEA:15313"/>
        <dbReference type="ChEBI" id="CHEBI:15343"/>
        <dbReference type="ChEBI" id="CHEBI:28938"/>
        <dbReference type="ChEBI" id="CHEBI:57603"/>
        <dbReference type="EC" id="4.3.1.7"/>
    </reaction>
</comment>
<dbReference type="GO" id="GO:0008851">
    <property type="term" value="F:ethanolamine ammonia-lyase activity"/>
    <property type="evidence" value="ECO:0007669"/>
    <property type="project" value="UniProtKB-UniRule"/>
</dbReference>
<dbReference type="AlphaFoldDB" id="A0A5C1NHT6"/>
<dbReference type="EC" id="4.3.1.7" evidence="5"/>
<sequence>MSADKPSRPVTDNPWHLLRHFTDARIGLGRAGISLPTSRSLEFQLAHAQAQDAVHLPLDVDDLCHQLEVEGPLSSAMPIQRLHSQACDRQTYLQRPDWGRRLNDASREQLKQATDAAQSSYDLAIVVVDGLSSFATQRNAVPFLRCLGDCLDNDDHNWSLAPLTVVEQGRVAIGDEIGEMLNANAVLVLIGERPGLSSPDSLGLYLTWGPRIGLTDAYRNCISNVRPAGLAFSEASRRLVYLLRESRKLELSGVKLKDRTQDDVIDTSESPGNFLIS</sequence>
<evidence type="ECO:0000256" key="3">
    <source>
        <dbReference type="ARBA" id="ARBA00023285"/>
    </source>
</evidence>
<feature type="binding site" evidence="5">
    <location>
        <position position="221"/>
    </location>
    <ligand>
        <name>adenosylcob(III)alamin</name>
        <dbReference type="ChEBI" id="CHEBI:18408"/>
    </ligand>
</feature>
<comment type="subcellular location">
    <subcellularLocation>
        <location evidence="5">Bacterial microcompartment</location>
    </subcellularLocation>
</comment>
<dbReference type="NCBIfam" id="NF003971">
    <property type="entry name" value="PRK05465.1"/>
    <property type="match status" value="1"/>
</dbReference>
<name>A0A5C1NHT6_9GAMM</name>
<dbReference type="GO" id="GO:0031471">
    <property type="term" value="C:ethanolamine degradation polyhedral organelle"/>
    <property type="evidence" value="ECO:0007669"/>
    <property type="project" value="UniProtKB-UniRule"/>
</dbReference>
<comment type="pathway">
    <text evidence="5">Amine and polyamine degradation; ethanolamine degradation.</text>
</comment>
<feature type="binding site" evidence="5">
    <location>
        <position position="192"/>
    </location>
    <ligand>
        <name>adenosylcob(III)alamin</name>
        <dbReference type="ChEBI" id="CHEBI:18408"/>
    </ligand>
</feature>
<dbReference type="RefSeq" id="WP_149286374.1">
    <property type="nucleotide sequence ID" value="NZ_CP038437.2"/>
</dbReference>